<organism evidence="1 2">
    <name type="scientific">Trichonephila clavipes</name>
    <name type="common">Golden silk orbweaver</name>
    <name type="synonym">Nephila clavipes</name>
    <dbReference type="NCBI Taxonomy" id="2585209"/>
    <lineage>
        <taxon>Eukaryota</taxon>
        <taxon>Metazoa</taxon>
        <taxon>Ecdysozoa</taxon>
        <taxon>Arthropoda</taxon>
        <taxon>Chelicerata</taxon>
        <taxon>Arachnida</taxon>
        <taxon>Araneae</taxon>
        <taxon>Araneomorphae</taxon>
        <taxon>Entelegynae</taxon>
        <taxon>Araneoidea</taxon>
        <taxon>Nephilidae</taxon>
        <taxon>Trichonephila</taxon>
    </lineage>
</organism>
<accession>A0A8X6V6E7</accession>
<evidence type="ECO:0000313" key="1">
    <source>
        <dbReference type="EMBL" id="GFY06577.1"/>
    </source>
</evidence>
<dbReference type="GO" id="GO:0003676">
    <property type="term" value="F:nucleic acid binding"/>
    <property type="evidence" value="ECO:0007669"/>
    <property type="project" value="InterPro"/>
</dbReference>
<keyword evidence="2" id="KW-1185">Reference proteome</keyword>
<dbReference type="Gene3D" id="3.30.420.10">
    <property type="entry name" value="Ribonuclease H-like superfamily/Ribonuclease H"/>
    <property type="match status" value="1"/>
</dbReference>
<comment type="caution">
    <text evidence="1">The sequence shown here is derived from an EMBL/GenBank/DDBJ whole genome shotgun (WGS) entry which is preliminary data.</text>
</comment>
<gene>
    <name evidence="1" type="ORF">TNCV_3524331</name>
</gene>
<sequence>MMKIRNRLQEVQLWAQIPETRVSTSLNRARHMEWCHRHGTWTIKWHRVSYTDDSRFSQWRNDGRRRVWRTLRTNSFLQASNRSYTEHHSLRWHNA</sequence>
<evidence type="ECO:0000313" key="2">
    <source>
        <dbReference type="Proteomes" id="UP000887159"/>
    </source>
</evidence>
<dbReference type="EMBL" id="BMAU01021261">
    <property type="protein sequence ID" value="GFY06577.1"/>
    <property type="molecule type" value="Genomic_DNA"/>
</dbReference>
<dbReference type="Proteomes" id="UP000887159">
    <property type="component" value="Unassembled WGS sequence"/>
</dbReference>
<reference evidence="1" key="1">
    <citation type="submission" date="2020-08" db="EMBL/GenBank/DDBJ databases">
        <title>Multicomponent nature underlies the extraordinary mechanical properties of spider dragline silk.</title>
        <authorList>
            <person name="Kono N."/>
            <person name="Nakamura H."/>
            <person name="Mori M."/>
            <person name="Yoshida Y."/>
            <person name="Ohtoshi R."/>
            <person name="Malay A.D."/>
            <person name="Moran D.A.P."/>
            <person name="Tomita M."/>
            <person name="Numata K."/>
            <person name="Arakawa K."/>
        </authorList>
    </citation>
    <scope>NUCLEOTIDE SEQUENCE</scope>
</reference>
<protein>
    <submittedName>
        <fullName evidence="1">Uncharacterized protein</fullName>
    </submittedName>
</protein>
<proteinExistence type="predicted"/>
<dbReference type="InterPro" id="IPR036397">
    <property type="entry name" value="RNaseH_sf"/>
</dbReference>
<dbReference type="AlphaFoldDB" id="A0A8X6V6E7"/>
<name>A0A8X6V6E7_TRICX</name>